<evidence type="ECO:0000259" key="2">
    <source>
        <dbReference type="Pfam" id="PF21111"/>
    </source>
</evidence>
<dbReference type="Gene3D" id="3.40.1350.110">
    <property type="match status" value="1"/>
</dbReference>
<evidence type="ECO:0000313" key="4">
    <source>
        <dbReference type="Proteomes" id="UP000646365"/>
    </source>
</evidence>
<feature type="compositionally biased region" description="Basic and acidic residues" evidence="1">
    <location>
        <begin position="113"/>
        <end position="124"/>
    </location>
</feature>
<proteinExistence type="predicted"/>
<reference evidence="3" key="1">
    <citation type="journal article" date="2014" name="Int. J. Syst. Evol. Microbiol.">
        <title>Complete genome sequence of Corynebacterium casei LMG S-19264T (=DSM 44701T), isolated from a smear-ripened cheese.</title>
        <authorList>
            <consortium name="US DOE Joint Genome Institute (JGI-PGF)"/>
            <person name="Walter F."/>
            <person name="Albersmeier A."/>
            <person name="Kalinowski J."/>
            <person name="Ruckert C."/>
        </authorList>
    </citation>
    <scope>NUCLEOTIDE SEQUENCE</scope>
    <source>
        <strain evidence="3">CGMCC 1.15725</strain>
    </source>
</reference>
<name>A0A8J3E3P4_9PROT</name>
<organism evidence="3 4">
    <name type="scientific">Aliidongia dinghuensis</name>
    <dbReference type="NCBI Taxonomy" id="1867774"/>
    <lineage>
        <taxon>Bacteria</taxon>
        <taxon>Pseudomonadati</taxon>
        <taxon>Pseudomonadota</taxon>
        <taxon>Alphaproteobacteria</taxon>
        <taxon>Rhodospirillales</taxon>
        <taxon>Dongiaceae</taxon>
        <taxon>Aliidongia</taxon>
    </lineage>
</organism>
<feature type="domain" description="CdiA toxin EC869-like" evidence="2">
    <location>
        <begin position="314"/>
        <end position="415"/>
    </location>
</feature>
<dbReference type="RefSeq" id="WP_189046029.1">
    <property type="nucleotide sequence ID" value="NZ_BMJQ01000005.1"/>
</dbReference>
<dbReference type="Proteomes" id="UP000646365">
    <property type="component" value="Unassembled WGS sequence"/>
</dbReference>
<dbReference type="InterPro" id="IPR033799">
    <property type="entry name" value="CdiA_EC869-like"/>
</dbReference>
<comment type="caution">
    <text evidence="3">The sequence shown here is derived from an EMBL/GenBank/DDBJ whole genome shotgun (WGS) entry which is preliminary data.</text>
</comment>
<reference evidence="3" key="2">
    <citation type="submission" date="2020-09" db="EMBL/GenBank/DDBJ databases">
        <authorList>
            <person name="Sun Q."/>
            <person name="Zhou Y."/>
        </authorList>
    </citation>
    <scope>NUCLEOTIDE SEQUENCE</scope>
    <source>
        <strain evidence="3">CGMCC 1.15725</strain>
    </source>
</reference>
<sequence>MHAVALRRFRLAKGFGLDCTADGLTLAGVPLLRRASRGFVPRDDLEIRWLLERAYGATVDADRVAKGLDAVAQALNEAQPARAMIQALLLDLPELDWTGAARLARAEDKLAKFDPDEPRDERGRWVANGNDAVPARSLHGLPPKLSRSPLRLVSAGPEEDGLHGDPSHAEALQAALDAEPWVSLPPGERIDELGDLLEWVANAKPEEAPVIRGEIKRLYYDYGDTAGGNALNLALSDALEATSLADRADILKRFEPYTREDPAQAALLGQLLVSAALHSAPQPPTLRIPDPVPPSEDWRLPPVARGDVIHETYGANLPHGFPVIDKQLVRRITSIKSIDLNAATYQSELRLLRQLNRYVDRLANFKGTKWGQKEVWPDSTVRRELALVIPSGSGSAAQRAAIAAAKSRAQKLGIDFTEIEH</sequence>
<evidence type="ECO:0000313" key="3">
    <source>
        <dbReference type="EMBL" id="GGF17820.1"/>
    </source>
</evidence>
<feature type="compositionally biased region" description="Low complexity" evidence="1">
    <location>
        <begin position="141"/>
        <end position="152"/>
    </location>
</feature>
<dbReference type="EMBL" id="BMJQ01000005">
    <property type="protein sequence ID" value="GGF17820.1"/>
    <property type="molecule type" value="Genomic_DNA"/>
</dbReference>
<dbReference type="GO" id="GO:0004530">
    <property type="term" value="F:deoxyribonuclease I activity"/>
    <property type="evidence" value="ECO:0007669"/>
    <property type="project" value="InterPro"/>
</dbReference>
<dbReference type="AlphaFoldDB" id="A0A8J3E3P4"/>
<keyword evidence="4" id="KW-1185">Reference proteome</keyword>
<feature type="region of interest" description="Disordered" evidence="1">
    <location>
        <begin position="113"/>
        <end position="166"/>
    </location>
</feature>
<accession>A0A8J3E3P4</accession>
<evidence type="ECO:0000256" key="1">
    <source>
        <dbReference type="SAM" id="MobiDB-lite"/>
    </source>
</evidence>
<gene>
    <name evidence="3" type="ORF">GCM10011611_24590</name>
</gene>
<dbReference type="Pfam" id="PF21111">
    <property type="entry name" value="CDI_toxin_EC869_like"/>
    <property type="match status" value="1"/>
</dbReference>
<protein>
    <recommendedName>
        <fullName evidence="2">CdiA toxin EC869-like domain-containing protein</fullName>
    </recommendedName>
</protein>